<dbReference type="EMBL" id="JAGSSW010000005">
    <property type="protein sequence ID" value="MBR8464047.1"/>
    <property type="molecule type" value="Genomic_DNA"/>
</dbReference>
<organism evidence="1 2">
    <name type="scientific">Campylobacter anatolicus</name>
    <dbReference type="NCBI Taxonomy" id="2829105"/>
    <lineage>
        <taxon>Bacteria</taxon>
        <taxon>Pseudomonadati</taxon>
        <taxon>Campylobacterota</taxon>
        <taxon>Epsilonproteobacteria</taxon>
        <taxon>Campylobacterales</taxon>
        <taxon>Campylobacteraceae</taxon>
        <taxon>Campylobacter</taxon>
    </lineage>
</organism>
<reference evidence="1 2" key="1">
    <citation type="submission" date="2021-04" db="EMBL/GenBank/DDBJ databases">
        <title>Molecular and phenotypic characterization and identification of bacterial isolates recovered from the Anatolian ground squirrels (Spermophilus xanthoprymnus) and which have the potential to form a new species in the Campylobacter genus.</title>
        <authorList>
            <person name="Aydin F."/>
            <person name="Abay S."/>
            <person name="Kayman T."/>
            <person name="Karakaya E."/>
            <person name="Mustak H.K."/>
            <person name="Mustak I.B."/>
            <person name="Bilgin N."/>
            <person name="Duzler A."/>
            <person name="Sahin O."/>
            <person name="Guran O."/>
            <person name="Saticioglu I.B."/>
        </authorList>
    </citation>
    <scope>NUCLEOTIDE SEQUENCE [LARGE SCALE GENOMIC DNA]</scope>
    <source>
        <strain evidence="2">faydin-G24</strain>
    </source>
</reference>
<dbReference type="RefSeq" id="WP_212142043.1">
    <property type="nucleotide sequence ID" value="NZ_JAGSSW010000005.1"/>
</dbReference>
<dbReference type="Proteomes" id="UP000682951">
    <property type="component" value="Unassembled WGS sequence"/>
</dbReference>
<evidence type="ECO:0000313" key="2">
    <source>
        <dbReference type="Proteomes" id="UP000682951"/>
    </source>
</evidence>
<accession>A0ABS5HKJ4</accession>
<proteinExistence type="predicted"/>
<keyword evidence="2" id="KW-1185">Reference proteome</keyword>
<gene>
    <name evidence="1" type="ORF">KDD93_05605</name>
</gene>
<protein>
    <recommendedName>
        <fullName evidence="3">Transformation system protein</fullName>
    </recommendedName>
</protein>
<evidence type="ECO:0000313" key="1">
    <source>
        <dbReference type="EMBL" id="MBR8464047.1"/>
    </source>
</evidence>
<sequence>MKILALLFCFVCVVFSLDYNDMISSIKEPRIGLSKDELNSVKDPFKEETFDKNLTNEMSKIGDLALTAIINNRAKINSKWVKVGEKIDEFSLIKIGKSSVTLVKNGEKIELNLNGNKNVAIKIQ</sequence>
<comment type="caution">
    <text evidence="1">The sequence shown here is derived from an EMBL/GenBank/DDBJ whole genome shotgun (WGS) entry which is preliminary data.</text>
</comment>
<evidence type="ECO:0008006" key="3">
    <source>
        <dbReference type="Google" id="ProtNLM"/>
    </source>
</evidence>
<name>A0ABS5HKJ4_9BACT</name>